<proteinExistence type="predicted"/>
<dbReference type="EMBL" id="FLYI01000110">
    <property type="protein sequence ID" value="SCA81841.1"/>
    <property type="molecule type" value="Genomic_DNA"/>
</dbReference>
<dbReference type="VEuPathDB" id="PlasmoDB:PVX_010610"/>
<reference evidence="2 3" key="1">
    <citation type="submission" date="2016-07" db="EMBL/GenBank/DDBJ databases">
        <authorList>
            <consortium name="Pathogen Informatics"/>
        </authorList>
    </citation>
    <scope>NUCLEOTIDE SEQUENCE [LARGE SCALE GENOMIC DNA]</scope>
</reference>
<dbReference type="InterPro" id="IPR008780">
    <property type="entry name" value="Plasmodium_Vir"/>
</dbReference>
<dbReference type="VEuPathDB" id="PlasmoDB:PVW1_120012500"/>
<evidence type="ECO:0000256" key="1">
    <source>
        <dbReference type="SAM" id="MobiDB-lite"/>
    </source>
</evidence>
<feature type="compositionally biased region" description="Polar residues" evidence="1">
    <location>
        <begin position="243"/>
        <end position="254"/>
    </location>
</feature>
<evidence type="ECO:0000313" key="2">
    <source>
        <dbReference type="EMBL" id="SCA81841.1"/>
    </source>
</evidence>
<organism evidence="2 3">
    <name type="scientific">Plasmodium vivax</name>
    <name type="common">malaria parasite P. vivax</name>
    <dbReference type="NCBI Taxonomy" id="5855"/>
    <lineage>
        <taxon>Eukaryota</taxon>
        <taxon>Sar</taxon>
        <taxon>Alveolata</taxon>
        <taxon>Apicomplexa</taxon>
        <taxon>Aconoidasida</taxon>
        <taxon>Haemosporida</taxon>
        <taxon>Plasmodiidae</taxon>
        <taxon>Plasmodium</taxon>
        <taxon>Plasmodium (Plasmodium)</taxon>
    </lineage>
</organism>
<name>A0A1G4E695_PLAVI</name>
<dbReference type="VEuPathDB" id="PlasmoDB:PVPAM_010006400"/>
<sequence>MFSESGDIWNELDRQSLSFSGEFNSKHFYNELDELKDFNEYQKNCKPLKGTPWRRNVINTCAKLLYYLKTSKKLNKRENKYDVCPLLNYWVYNRLNIYLNSYSPSYIIETFGNIVQIWNSFLEETLMKPDHETCKPNFLIVVQDDWRYRKELYEYYVNYSPLRLIVNSYPDTCIKFYKYVESKKELYKYFKKRCRSSDENICPNFFAKCLQYDPEEVLSTLSCHENIMKERAAAAPSALQRVNAPSDSEPNSDVSDGRKMPDDAPILSGNPHTVTKLGDVLLGVVATSMTSGALYRFTPLGGMIRNGLGWNNNNMRNFNGEDIRLYDYASEPFNPYPGEEHYIGYHPA</sequence>
<feature type="region of interest" description="Disordered" evidence="1">
    <location>
        <begin position="236"/>
        <end position="271"/>
    </location>
</feature>
<gene>
    <name evidence="2" type="ORF">PVC01_000045700</name>
</gene>
<dbReference type="AlphaFoldDB" id="A0A1G4E695"/>
<dbReference type="Pfam" id="PF05795">
    <property type="entry name" value="Plasmodium_Vir"/>
    <property type="match status" value="2"/>
</dbReference>
<dbReference type="Proteomes" id="UP000305196">
    <property type="component" value="Unassembled WGS sequence"/>
</dbReference>
<evidence type="ECO:0000313" key="3">
    <source>
        <dbReference type="Proteomes" id="UP000305196"/>
    </source>
</evidence>
<dbReference type="VEuPathDB" id="PlasmoDB:PVP01_0735600"/>
<accession>A0A1G4E695</accession>
<protein>
    <submittedName>
        <fullName evidence="2">Vir protein, putative</fullName>
    </submittedName>
</protein>